<sequence>MIPLGAYGDDVTGWPFFSHRNATGRSPSKIWQDIAALMPSRSKFVSAGIVVVLRVKRENGRALLKRQIELSVSPSVSEARRSFQSVVSNGEERYGRILLNIQSYSPPPMDTRNTRGVTSELSAFWELGILGLSGIRGLGRSRRGNWASDNLTHTTQELFHFFFEGGKSSKTSLALGEANVSVRLLLTKNHLVPTPAFRSSSQSAAPDQASALLDPICGGLKMDTFPQFFPVSPQPTISGSHKELFRSGIEPATRYAGVGKLATAPNHKVVGKSGIGKIGNLTHITKHNASVVSRRFSMRPWYHSGQVSPFEPKHGSPILM</sequence>
<dbReference type="EMBL" id="ODYU01007855">
    <property type="protein sequence ID" value="SOQ50994.1"/>
    <property type="molecule type" value="Genomic_DNA"/>
</dbReference>
<organism evidence="1">
    <name type="scientific">Spodoptera frugiperda</name>
    <name type="common">Fall armyworm</name>
    <dbReference type="NCBI Taxonomy" id="7108"/>
    <lineage>
        <taxon>Eukaryota</taxon>
        <taxon>Metazoa</taxon>
        <taxon>Ecdysozoa</taxon>
        <taxon>Arthropoda</taxon>
        <taxon>Hexapoda</taxon>
        <taxon>Insecta</taxon>
        <taxon>Pterygota</taxon>
        <taxon>Neoptera</taxon>
        <taxon>Endopterygota</taxon>
        <taxon>Lepidoptera</taxon>
        <taxon>Glossata</taxon>
        <taxon>Ditrysia</taxon>
        <taxon>Noctuoidea</taxon>
        <taxon>Noctuidae</taxon>
        <taxon>Amphipyrinae</taxon>
        <taxon>Spodoptera</taxon>
    </lineage>
</organism>
<gene>
    <name evidence="1" type="ORF">SFRICE_011488</name>
</gene>
<dbReference type="AlphaFoldDB" id="A0A2H1WEU5"/>
<reference evidence="1" key="1">
    <citation type="submission" date="2016-07" db="EMBL/GenBank/DDBJ databases">
        <authorList>
            <person name="Bretaudeau A."/>
        </authorList>
    </citation>
    <scope>NUCLEOTIDE SEQUENCE</scope>
    <source>
        <strain evidence="1">Rice</strain>
        <tissue evidence="1">Whole body</tissue>
    </source>
</reference>
<name>A0A2H1WEU5_SPOFR</name>
<proteinExistence type="predicted"/>
<evidence type="ECO:0000313" key="1">
    <source>
        <dbReference type="EMBL" id="SOQ50994.1"/>
    </source>
</evidence>
<protein>
    <submittedName>
        <fullName evidence="1">SFRICE_011488</fullName>
    </submittedName>
</protein>
<accession>A0A2H1WEU5</accession>